<comment type="caution">
    <text evidence="2">The sequence shown here is derived from an EMBL/GenBank/DDBJ whole genome shotgun (WGS) entry which is preliminary data.</text>
</comment>
<feature type="transmembrane region" description="Helical" evidence="1">
    <location>
        <begin position="31"/>
        <end position="55"/>
    </location>
</feature>
<dbReference type="EMBL" id="QWFX01000007">
    <property type="protein sequence ID" value="RIJ29862.1"/>
    <property type="molecule type" value="Genomic_DNA"/>
</dbReference>
<name>A0A399RJ51_9PROT</name>
<dbReference type="Proteomes" id="UP000266385">
    <property type="component" value="Unassembled WGS sequence"/>
</dbReference>
<reference evidence="2 3" key="1">
    <citation type="submission" date="2018-08" db="EMBL/GenBank/DDBJ databases">
        <title>Henriciella mobilis sp. nov., isolated from seawater.</title>
        <authorList>
            <person name="Cheng H."/>
            <person name="Wu Y.-H."/>
            <person name="Xu X.-W."/>
            <person name="Guo L.-L."/>
        </authorList>
    </citation>
    <scope>NUCLEOTIDE SEQUENCE [LARGE SCALE GENOMIC DNA]</scope>
    <source>
        <strain evidence="2 3">JN25</strain>
    </source>
</reference>
<keyword evidence="3" id="KW-1185">Reference proteome</keyword>
<sequence length="60" mass="6671">MAVLTFVGLLAPVYLIPSLLSRMLPHQDFLVTVIAVGAIVVLMTYIVMPALIWLFRGWLS</sequence>
<evidence type="ECO:0000313" key="3">
    <source>
        <dbReference type="Proteomes" id="UP000266385"/>
    </source>
</evidence>
<proteinExistence type="predicted"/>
<evidence type="ECO:0000313" key="2">
    <source>
        <dbReference type="EMBL" id="RIJ29862.1"/>
    </source>
</evidence>
<accession>A0A399RJ51</accession>
<dbReference type="AlphaFoldDB" id="A0A399RJ51"/>
<keyword evidence="1" id="KW-0812">Transmembrane</keyword>
<evidence type="ECO:0000256" key="1">
    <source>
        <dbReference type="SAM" id="Phobius"/>
    </source>
</evidence>
<organism evidence="2 3">
    <name type="scientific">Henriciella mobilis</name>
    <dbReference type="NCBI Taxonomy" id="2305467"/>
    <lineage>
        <taxon>Bacteria</taxon>
        <taxon>Pseudomonadati</taxon>
        <taxon>Pseudomonadota</taxon>
        <taxon>Alphaproteobacteria</taxon>
        <taxon>Hyphomonadales</taxon>
        <taxon>Hyphomonadaceae</taxon>
        <taxon>Henriciella</taxon>
    </lineage>
</organism>
<keyword evidence="1" id="KW-0472">Membrane</keyword>
<gene>
    <name evidence="2" type="ORF">D1223_09175</name>
</gene>
<keyword evidence="1" id="KW-1133">Transmembrane helix</keyword>
<protein>
    <submittedName>
        <fullName evidence="2">Uncharacterized protein</fullName>
    </submittedName>
</protein>